<dbReference type="KEGG" id="aun:AWM73_00965"/>
<accession>A0A120I9J9</accession>
<dbReference type="Proteomes" id="UP000594771">
    <property type="component" value="Chromosome"/>
</dbReference>
<dbReference type="EMBL" id="JAOTML010000004">
    <property type="protein sequence ID" value="MCY3053261.1"/>
    <property type="molecule type" value="Genomic_DNA"/>
</dbReference>
<dbReference type="Gene3D" id="3.40.50.720">
    <property type="entry name" value="NAD(P)-binding Rossmann-like Domain"/>
    <property type="match status" value="2"/>
</dbReference>
<dbReference type="PANTHER" id="PTHR43333:SF1">
    <property type="entry name" value="D-ISOMER SPECIFIC 2-HYDROXYACID DEHYDROGENASE NAD-BINDING DOMAIN-CONTAINING PROTEIN"/>
    <property type="match status" value="1"/>
</dbReference>
<organism evidence="5 6">
    <name type="scientific">Aerococcus urinae</name>
    <dbReference type="NCBI Taxonomy" id="1376"/>
    <lineage>
        <taxon>Bacteria</taxon>
        <taxon>Bacillati</taxon>
        <taxon>Bacillota</taxon>
        <taxon>Bacilli</taxon>
        <taxon>Lactobacillales</taxon>
        <taxon>Aerococcaceae</taxon>
        <taxon>Aerococcus</taxon>
    </lineage>
</organism>
<gene>
    <name evidence="5" type="ORF">I6G68_00050</name>
    <name evidence="4" type="ORF">ODY43_04575</name>
</gene>
<evidence type="ECO:0000256" key="1">
    <source>
        <dbReference type="ARBA" id="ARBA00023002"/>
    </source>
</evidence>
<dbReference type="SUPFAM" id="SSF51735">
    <property type="entry name" value="NAD(P)-binding Rossmann-fold domains"/>
    <property type="match status" value="1"/>
</dbReference>
<dbReference type="EMBL" id="CP065662">
    <property type="protein sequence ID" value="QPS01511.1"/>
    <property type="molecule type" value="Genomic_DNA"/>
</dbReference>
<reference evidence="5 6" key="1">
    <citation type="submission" date="2020-12" db="EMBL/GenBank/DDBJ databases">
        <title>FDA dAtabase for Regulatory Grade micrObial Sequences (FDA-ARGOS): Supporting development and validation of Infectious Disease Dx tests.</title>
        <authorList>
            <person name="Sproer C."/>
            <person name="Gronow S."/>
            <person name="Severitt S."/>
            <person name="Schroder I."/>
            <person name="Tallon L."/>
            <person name="Sadzewicz L."/>
            <person name="Zhao X."/>
            <person name="Boylan J."/>
            <person name="Ott S."/>
            <person name="Bowen H."/>
            <person name="Vavikolanu K."/>
            <person name="Mehta A."/>
            <person name="Aluvathingal J."/>
            <person name="Nadendla S."/>
            <person name="Lowell S."/>
            <person name="Myers T."/>
            <person name="Yan Y."/>
            <person name="Sichtig H."/>
        </authorList>
    </citation>
    <scope>NUCLEOTIDE SEQUENCE [LARGE SCALE GENOMIC DNA]</scope>
    <source>
        <strain evidence="5 6">FDAARGOS_911</strain>
    </source>
</reference>
<reference evidence="4" key="2">
    <citation type="submission" date="2022-09" db="EMBL/GenBank/DDBJ databases">
        <title>Aerococcus urinae taxonomy study.</title>
        <authorList>
            <person name="Christensen J."/>
            <person name="Senneby E."/>
        </authorList>
    </citation>
    <scope>NUCLEOTIDE SEQUENCE</scope>
    <source>
        <strain evidence="4">NLD-066-U95</strain>
    </source>
</reference>
<name>A0A120I9J9_9LACT</name>
<dbReference type="GO" id="GO:0016491">
    <property type="term" value="F:oxidoreductase activity"/>
    <property type="evidence" value="ECO:0007669"/>
    <property type="project" value="UniProtKB-KW"/>
</dbReference>
<dbReference type="Proteomes" id="UP001069145">
    <property type="component" value="Unassembled WGS sequence"/>
</dbReference>
<proteinExistence type="predicted"/>
<dbReference type="InterPro" id="IPR036291">
    <property type="entry name" value="NAD(P)-bd_dom_sf"/>
</dbReference>
<dbReference type="InterPro" id="IPR006140">
    <property type="entry name" value="D-isomer_DH_NAD-bd"/>
</dbReference>
<evidence type="ECO:0000313" key="7">
    <source>
        <dbReference type="Proteomes" id="UP001069145"/>
    </source>
</evidence>
<evidence type="ECO:0000256" key="2">
    <source>
        <dbReference type="ARBA" id="ARBA00023027"/>
    </source>
</evidence>
<keyword evidence="7" id="KW-1185">Reference proteome</keyword>
<dbReference type="AlphaFoldDB" id="A0A120I9J9"/>
<dbReference type="GO" id="GO:0051287">
    <property type="term" value="F:NAD binding"/>
    <property type="evidence" value="ECO:0007669"/>
    <property type="project" value="InterPro"/>
</dbReference>
<dbReference type="RefSeq" id="WP_060777664.1">
    <property type="nucleotide sequence ID" value="NZ_CAJHLF010000001.1"/>
</dbReference>
<dbReference type="GeneID" id="35766773"/>
<evidence type="ECO:0000313" key="4">
    <source>
        <dbReference type="EMBL" id="MCY3053261.1"/>
    </source>
</evidence>
<evidence type="ECO:0000259" key="3">
    <source>
        <dbReference type="Pfam" id="PF02826"/>
    </source>
</evidence>
<keyword evidence="1" id="KW-0560">Oxidoreductase</keyword>
<sequence>MPKPILYLDAQYKDQARRQLEELSDHYQIKDKKQLNSSDYAQIEIFFGSDLETLAAIYQANDRRLAWIQLDTAGADYLPQAFMADPKVSITTVSGIHAPSIAESIYGYLLGVYHQLFIYHDQQQEKNWHRYEDVKNLTGKKALVYGTGHLASEIAQIGQAFGLDFYGVNTSGRAVEHFKATYTQESVADHIGEMDIIINTLPSTPETKNIFDRSFFNEMKEKSYFINVGRGSAVVEADLQAALEEDKIAGAYLDVFQKEPLTADSPLWETKNLLITPHSSGRVEHFRDDIFKIFYQNYQDYLKGKSLSINLLDKEKGY</sequence>
<keyword evidence="2" id="KW-0520">NAD</keyword>
<dbReference type="SUPFAM" id="SSF52283">
    <property type="entry name" value="Formate/glycerate dehydrogenase catalytic domain-like"/>
    <property type="match status" value="1"/>
</dbReference>
<dbReference type="OrthoDB" id="9805416at2"/>
<feature type="domain" description="D-isomer specific 2-hydroxyacid dehydrogenase NAD-binding" evidence="3">
    <location>
        <begin position="107"/>
        <end position="279"/>
    </location>
</feature>
<dbReference type="PANTHER" id="PTHR43333">
    <property type="entry name" value="2-HACID_DH_C DOMAIN-CONTAINING PROTEIN"/>
    <property type="match status" value="1"/>
</dbReference>
<evidence type="ECO:0000313" key="5">
    <source>
        <dbReference type="EMBL" id="QPS01511.1"/>
    </source>
</evidence>
<dbReference type="Pfam" id="PF02826">
    <property type="entry name" value="2-Hacid_dh_C"/>
    <property type="match status" value="1"/>
</dbReference>
<evidence type="ECO:0000313" key="6">
    <source>
        <dbReference type="Proteomes" id="UP000594771"/>
    </source>
</evidence>
<protein>
    <submittedName>
        <fullName evidence="5">Glyoxylate reductase</fullName>
    </submittedName>
</protein>